<keyword evidence="4" id="KW-0255">Endonuclease</keyword>
<evidence type="ECO:0000256" key="7">
    <source>
        <dbReference type="ARBA" id="ARBA00023118"/>
    </source>
</evidence>
<keyword evidence="11" id="KW-1185">Reference proteome</keyword>
<sequence>MNVRRIEMINTKLRLITGLHIGGSDDTMAIGGIDSSVVKREVFVNEDGSINYDGSGKKIIEPYIPGSSLKGKIRSLLEHSFGLIREQKRIYENHSNSKKQKKLGNVIDSEFIEDCKDCDELIKKKAVLIVTLFGESAGNKAIKNRLKVTRAIFRDSFLTKDSRKLFLDDKIKLSEEKAENTINRVKITANPRFLERVPAGVEFDFEVVLREFDEDKNLPLKETLELGLLLLQNDALGGGGSRGNGKIKFEIFENVKDEELELKITEKMREIEEKLKKWNF</sequence>
<organism evidence="10 11">
    <name type="scientific">Caminibacter mediatlanticus TB-2</name>
    <dbReference type="NCBI Taxonomy" id="391592"/>
    <lineage>
        <taxon>Bacteria</taxon>
        <taxon>Pseudomonadati</taxon>
        <taxon>Campylobacterota</taxon>
        <taxon>Epsilonproteobacteria</taxon>
        <taxon>Nautiliales</taxon>
        <taxon>Nautiliaceae</taxon>
        <taxon>Caminibacter</taxon>
    </lineage>
</organism>
<dbReference type="InterPro" id="IPR005537">
    <property type="entry name" value="RAMP_III_fam"/>
</dbReference>
<keyword evidence="5" id="KW-0378">Hydrolase</keyword>
<evidence type="ECO:0000313" key="11">
    <source>
        <dbReference type="Proteomes" id="UP000306825"/>
    </source>
</evidence>
<evidence type="ECO:0000313" key="10">
    <source>
        <dbReference type="EMBL" id="QCT95332.1"/>
    </source>
</evidence>
<evidence type="ECO:0000256" key="6">
    <source>
        <dbReference type="ARBA" id="ARBA00022884"/>
    </source>
</evidence>
<keyword evidence="3" id="KW-0540">Nuclease</keyword>
<reference evidence="10 11" key="1">
    <citation type="submission" date="2019-05" db="EMBL/GenBank/DDBJ databases">
        <title>A comparative analysis of the Nautiliaceae.</title>
        <authorList>
            <person name="Grosche A."/>
            <person name="Smedile F."/>
            <person name="Vetriani C."/>
        </authorList>
    </citation>
    <scope>NUCLEOTIDE SEQUENCE [LARGE SCALE GENOMIC DNA]</scope>
    <source>
        <strain evidence="10 11">TB-2</strain>
    </source>
</reference>
<evidence type="ECO:0000256" key="8">
    <source>
        <dbReference type="ARBA" id="ARBA00033183"/>
    </source>
</evidence>
<dbReference type="Pfam" id="PF03787">
    <property type="entry name" value="RAMPs"/>
    <property type="match status" value="1"/>
</dbReference>
<dbReference type="InterPro" id="IPR052216">
    <property type="entry name" value="CRISPR_Csm3_endoribonuclease"/>
</dbReference>
<proteinExistence type="inferred from homology"/>
<evidence type="ECO:0000256" key="1">
    <source>
        <dbReference type="ARBA" id="ARBA00006342"/>
    </source>
</evidence>
<evidence type="ECO:0000256" key="3">
    <source>
        <dbReference type="ARBA" id="ARBA00022722"/>
    </source>
</evidence>
<dbReference type="PANTHER" id="PTHR35579:SF3">
    <property type="entry name" value="CRISPR SYSTEM CMS ENDORIBONUCLEASE CSM3"/>
    <property type="match status" value="1"/>
</dbReference>
<name>A0ABX5VCM8_9BACT</name>
<dbReference type="NCBIfam" id="TIGR02582">
    <property type="entry name" value="cas7_TM1809"/>
    <property type="match status" value="1"/>
</dbReference>
<accession>A0ABX5VCM8</accession>
<keyword evidence="7" id="KW-0051">Antiviral defense</keyword>
<evidence type="ECO:0000256" key="4">
    <source>
        <dbReference type="ARBA" id="ARBA00022759"/>
    </source>
</evidence>
<dbReference type="PANTHER" id="PTHR35579">
    <property type="entry name" value="CRISPR SYSTEM CMS ENDORIBONUCLEASE CSM3"/>
    <property type="match status" value="1"/>
</dbReference>
<comment type="similarity">
    <text evidence="1">Belongs to the CRISPR-associated Csm3 family.</text>
</comment>
<protein>
    <recommendedName>
        <fullName evidence="2">CRISPR system Cms endoribonuclease Csm3</fullName>
    </recommendedName>
    <alternativeName>
        <fullName evidence="8">CRISPR type III A-associated RAMP protein Csm3</fullName>
    </alternativeName>
</protein>
<dbReference type="Proteomes" id="UP000306825">
    <property type="component" value="Chromosome"/>
</dbReference>
<dbReference type="InterPro" id="IPR013412">
    <property type="entry name" value="CRISPR-assoc_RAMP_Csm3"/>
</dbReference>
<feature type="domain" description="CRISPR type III-associated protein" evidence="9">
    <location>
        <begin position="12"/>
        <end position="248"/>
    </location>
</feature>
<keyword evidence="6" id="KW-0694">RNA-binding</keyword>
<evidence type="ECO:0000259" key="9">
    <source>
        <dbReference type="Pfam" id="PF03787"/>
    </source>
</evidence>
<gene>
    <name evidence="10" type="primary">csm3</name>
    <name evidence="10" type="ORF">FE773_09040</name>
</gene>
<evidence type="ECO:0000256" key="5">
    <source>
        <dbReference type="ARBA" id="ARBA00022801"/>
    </source>
</evidence>
<evidence type="ECO:0000256" key="2">
    <source>
        <dbReference type="ARBA" id="ARBA00022150"/>
    </source>
</evidence>
<dbReference type="EMBL" id="CP040463">
    <property type="protein sequence ID" value="QCT95332.1"/>
    <property type="molecule type" value="Genomic_DNA"/>
</dbReference>